<protein>
    <submittedName>
        <fullName evidence="1">Uncharacterized protein</fullName>
    </submittedName>
</protein>
<gene>
    <name evidence="1" type="primary">Dmoj\GI26181</name>
    <name evidence="1" type="ORF">Dmoj_GI26181</name>
</gene>
<proteinExistence type="predicted"/>
<dbReference type="AlphaFoldDB" id="A0A0Q9X3M6"/>
<sequence length="56" mass="6206">MSFSRSLKPGLEGCECGKSTLILSLQFVYRAISSYMARRIDSHSDSDSYLILSVAD</sequence>
<name>A0A0Q9X3M6_DROMO</name>
<dbReference type="InParanoid" id="A0A0Q9X3M6"/>
<evidence type="ECO:0000313" key="1">
    <source>
        <dbReference type="EMBL" id="KRG02624.1"/>
    </source>
</evidence>
<accession>A0A0Q9X3M6</accession>
<evidence type="ECO:0000313" key="2">
    <source>
        <dbReference type="Proteomes" id="UP000009192"/>
    </source>
</evidence>
<dbReference type="Proteomes" id="UP000009192">
    <property type="component" value="Unassembled WGS sequence"/>
</dbReference>
<reference evidence="1 2" key="1">
    <citation type="journal article" date="2007" name="Nature">
        <title>Evolution of genes and genomes on the Drosophila phylogeny.</title>
        <authorList>
            <consortium name="Drosophila 12 Genomes Consortium"/>
            <person name="Clark A.G."/>
            <person name="Eisen M.B."/>
            <person name="Smith D.R."/>
            <person name="Bergman C.M."/>
            <person name="Oliver B."/>
            <person name="Markow T.A."/>
            <person name="Kaufman T.C."/>
            <person name="Kellis M."/>
            <person name="Gelbart W."/>
            <person name="Iyer V.N."/>
            <person name="Pollard D.A."/>
            <person name="Sackton T.B."/>
            <person name="Larracuente A.M."/>
            <person name="Singh N.D."/>
            <person name="Abad J.P."/>
            <person name="Abt D.N."/>
            <person name="Adryan B."/>
            <person name="Aguade M."/>
            <person name="Akashi H."/>
            <person name="Anderson W.W."/>
            <person name="Aquadro C.F."/>
            <person name="Ardell D.H."/>
            <person name="Arguello R."/>
            <person name="Artieri C.G."/>
            <person name="Barbash D.A."/>
            <person name="Barker D."/>
            <person name="Barsanti P."/>
            <person name="Batterham P."/>
            <person name="Batzoglou S."/>
            <person name="Begun D."/>
            <person name="Bhutkar A."/>
            <person name="Blanco E."/>
            <person name="Bosak S.A."/>
            <person name="Bradley R.K."/>
            <person name="Brand A.D."/>
            <person name="Brent M.R."/>
            <person name="Brooks A.N."/>
            <person name="Brown R.H."/>
            <person name="Butlin R.K."/>
            <person name="Caggese C."/>
            <person name="Calvi B.R."/>
            <person name="Bernardo de Carvalho A."/>
            <person name="Caspi A."/>
            <person name="Castrezana S."/>
            <person name="Celniker S.E."/>
            <person name="Chang J.L."/>
            <person name="Chapple C."/>
            <person name="Chatterji S."/>
            <person name="Chinwalla A."/>
            <person name="Civetta A."/>
            <person name="Clifton S.W."/>
            <person name="Comeron J.M."/>
            <person name="Costello J.C."/>
            <person name="Coyne J.A."/>
            <person name="Daub J."/>
            <person name="David R.G."/>
            <person name="Delcher A.L."/>
            <person name="Delehaunty K."/>
            <person name="Do C.B."/>
            <person name="Ebling H."/>
            <person name="Edwards K."/>
            <person name="Eickbush T."/>
            <person name="Evans J.D."/>
            <person name="Filipski A."/>
            <person name="Findeiss S."/>
            <person name="Freyhult E."/>
            <person name="Fulton L."/>
            <person name="Fulton R."/>
            <person name="Garcia A.C."/>
            <person name="Gardiner A."/>
            <person name="Garfield D.A."/>
            <person name="Garvin B.E."/>
            <person name="Gibson G."/>
            <person name="Gilbert D."/>
            <person name="Gnerre S."/>
            <person name="Godfrey J."/>
            <person name="Good R."/>
            <person name="Gotea V."/>
            <person name="Gravely B."/>
            <person name="Greenberg A.J."/>
            <person name="Griffiths-Jones S."/>
            <person name="Gross S."/>
            <person name="Guigo R."/>
            <person name="Gustafson E.A."/>
            <person name="Haerty W."/>
            <person name="Hahn M.W."/>
            <person name="Halligan D.L."/>
            <person name="Halpern A.L."/>
            <person name="Halter G.M."/>
            <person name="Han M.V."/>
            <person name="Heger A."/>
            <person name="Hillier L."/>
            <person name="Hinrichs A.S."/>
            <person name="Holmes I."/>
            <person name="Hoskins R.A."/>
            <person name="Hubisz M.J."/>
            <person name="Hultmark D."/>
            <person name="Huntley M.A."/>
            <person name="Jaffe D.B."/>
            <person name="Jagadeeshan S."/>
            <person name="Jeck W.R."/>
            <person name="Johnson J."/>
            <person name="Jones C.D."/>
            <person name="Jordan W.C."/>
            <person name="Karpen G.H."/>
            <person name="Kataoka E."/>
            <person name="Keightley P.D."/>
            <person name="Kheradpour P."/>
            <person name="Kirkness E.F."/>
            <person name="Koerich L.B."/>
            <person name="Kristiansen K."/>
            <person name="Kudrna D."/>
            <person name="Kulathinal R.J."/>
            <person name="Kumar S."/>
            <person name="Kwok R."/>
            <person name="Lander E."/>
            <person name="Langley C.H."/>
            <person name="Lapoint R."/>
            <person name="Lazzaro B.P."/>
            <person name="Lee S.J."/>
            <person name="Levesque L."/>
            <person name="Li R."/>
            <person name="Lin C.F."/>
            <person name="Lin M.F."/>
            <person name="Lindblad-Toh K."/>
            <person name="Llopart A."/>
            <person name="Long M."/>
            <person name="Low L."/>
            <person name="Lozovsky E."/>
            <person name="Lu J."/>
            <person name="Luo M."/>
            <person name="Machado C.A."/>
            <person name="Makalowski W."/>
            <person name="Marzo M."/>
            <person name="Matsuda M."/>
            <person name="Matzkin L."/>
            <person name="McAllister B."/>
            <person name="McBride C.S."/>
            <person name="McKernan B."/>
            <person name="McKernan K."/>
            <person name="Mendez-Lago M."/>
            <person name="Minx P."/>
            <person name="Mollenhauer M.U."/>
            <person name="Montooth K."/>
            <person name="Mount S.M."/>
            <person name="Mu X."/>
            <person name="Myers E."/>
            <person name="Negre B."/>
            <person name="Newfeld S."/>
            <person name="Nielsen R."/>
            <person name="Noor M.A."/>
            <person name="O'Grady P."/>
            <person name="Pachter L."/>
            <person name="Papaceit M."/>
            <person name="Parisi M.J."/>
            <person name="Parisi M."/>
            <person name="Parts L."/>
            <person name="Pedersen J.S."/>
            <person name="Pesole G."/>
            <person name="Phillippy A.M."/>
            <person name="Ponting C.P."/>
            <person name="Pop M."/>
            <person name="Porcelli D."/>
            <person name="Powell J.R."/>
            <person name="Prohaska S."/>
            <person name="Pruitt K."/>
            <person name="Puig M."/>
            <person name="Quesneville H."/>
            <person name="Ram K.R."/>
            <person name="Rand D."/>
            <person name="Rasmussen M.D."/>
            <person name="Reed L.K."/>
            <person name="Reenan R."/>
            <person name="Reily A."/>
            <person name="Remington K.A."/>
            <person name="Rieger T.T."/>
            <person name="Ritchie M.G."/>
            <person name="Robin C."/>
            <person name="Rogers Y.H."/>
            <person name="Rohde C."/>
            <person name="Rozas J."/>
            <person name="Rubenfield M.J."/>
            <person name="Ruiz A."/>
            <person name="Russo S."/>
            <person name="Salzberg S.L."/>
            <person name="Sanchez-Gracia A."/>
            <person name="Saranga D.J."/>
            <person name="Sato H."/>
            <person name="Schaeffer S.W."/>
            <person name="Schatz M.C."/>
            <person name="Schlenke T."/>
            <person name="Schwartz R."/>
            <person name="Segarra C."/>
            <person name="Singh R.S."/>
            <person name="Sirot L."/>
            <person name="Sirota M."/>
            <person name="Sisneros N.B."/>
            <person name="Smith C.D."/>
            <person name="Smith T.F."/>
            <person name="Spieth J."/>
            <person name="Stage D.E."/>
            <person name="Stark A."/>
            <person name="Stephan W."/>
            <person name="Strausberg R.L."/>
            <person name="Strempel S."/>
            <person name="Sturgill D."/>
            <person name="Sutton G."/>
            <person name="Sutton G.G."/>
            <person name="Tao W."/>
            <person name="Teichmann S."/>
            <person name="Tobari Y.N."/>
            <person name="Tomimura Y."/>
            <person name="Tsolas J.M."/>
            <person name="Valente V.L."/>
            <person name="Venter E."/>
            <person name="Venter J.C."/>
            <person name="Vicario S."/>
            <person name="Vieira F.G."/>
            <person name="Vilella A.J."/>
            <person name="Villasante A."/>
            <person name="Walenz B."/>
            <person name="Wang J."/>
            <person name="Wasserman M."/>
            <person name="Watts T."/>
            <person name="Wilson D."/>
            <person name="Wilson R.K."/>
            <person name="Wing R.A."/>
            <person name="Wolfner M.F."/>
            <person name="Wong A."/>
            <person name="Wong G.K."/>
            <person name="Wu C.I."/>
            <person name="Wu G."/>
            <person name="Yamamoto D."/>
            <person name="Yang H.P."/>
            <person name="Yang S.P."/>
            <person name="Yorke J.A."/>
            <person name="Yoshida K."/>
            <person name="Zdobnov E."/>
            <person name="Zhang P."/>
            <person name="Zhang Y."/>
            <person name="Zimin A.V."/>
            <person name="Baldwin J."/>
            <person name="Abdouelleil A."/>
            <person name="Abdulkadir J."/>
            <person name="Abebe A."/>
            <person name="Abera B."/>
            <person name="Abreu J."/>
            <person name="Acer S.C."/>
            <person name="Aftuck L."/>
            <person name="Alexander A."/>
            <person name="An P."/>
            <person name="Anderson E."/>
            <person name="Anderson S."/>
            <person name="Arachi H."/>
            <person name="Azer M."/>
            <person name="Bachantsang P."/>
            <person name="Barry A."/>
            <person name="Bayul T."/>
            <person name="Berlin A."/>
            <person name="Bessette D."/>
            <person name="Bloom T."/>
            <person name="Blye J."/>
            <person name="Boguslavskiy L."/>
            <person name="Bonnet C."/>
            <person name="Boukhgalter B."/>
            <person name="Bourzgui I."/>
            <person name="Brown A."/>
            <person name="Cahill P."/>
            <person name="Channer S."/>
            <person name="Cheshatsang Y."/>
            <person name="Chuda L."/>
            <person name="Citroen M."/>
            <person name="Collymore A."/>
            <person name="Cooke P."/>
            <person name="Costello M."/>
            <person name="D'Aco K."/>
            <person name="Daza R."/>
            <person name="De Haan G."/>
            <person name="DeGray S."/>
            <person name="DeMaso C."/>
            <person name="Dhargay N."/>
            <person name="Dooley K."/>
            <person name="Dooley E."/>
            <person name="Doricent M."/>
            <person name="Dorje P."/>
            <person name="Dorjee K."/>
            <person name="Dupes A."/>
            <person name="Elong R."/>
            <person name="Falk J."/>
            <person name="Farina A."/>
            <person name="Faro S."/>
            <person name="Ferguson D."/>
            <person name="Fisher S."/>
            <person name="Foley C.D."/>
            <person name="Franke A."/>
            <person name="Friedrich D."/>
            <person name="Gadbois L."/>
            <person name="Gearin G."/>
            <person name="Gearin C.R."/>
            <person name="Giannoukos G."/>
            <person name="Goode T."/>
            <person name="Graham J."/>
            <person name="Grandbois E."/>
            <person name="Grewal S."/>
            <person name="Gyaltsen K."/>
            <person name="Hafez N."/>
            <person name="Hagos B."/>
            <person name="Hall J."/>
            <person name="Henson C."/>
            <person name="Hollinger A."/>
            <person name="Honan T."/>
            <person name="Huard M.D."/>
            <person name="Hughes L."/>
            <person name="Hurhula B."/>
            <person name="Husby M.E."/>
            <person name="Kamat A."/>
            <person name="Kanga B."/>
            <person name="Kashin S."/>
            <person name="Khazanovich D."/>
            <person name="Kisner P."/>
            <person name="Lance K."/>
            <person name="Lara M."/>
            <person name="Lee W."/>
            <person name="Lennon N."/>
            <person name="Letendre F."/>
            <person name="LeVine R."/>
            <person name="Lipovsky A."/>
            <person name="Liu X."/>
            <person name="Liu J."/>
            <person name="Liu S."/>
            <person name="Lokyitsang T."/>
            <person name="Lokyitsang Y."/>
            <person name="Lubonja R."/>
            <person name="Lui A."/>
            <person name="MacDonald P."/>
            <person name="Magnisalis V."/>
            <person name="Maru K."/>
            <person name="Matthews C."/>
            <person name="McCusker W."/>
            <person name="McDonough S."/>
            <person name="Mehta T."/>
            <person name="Meldrim J."/>
            <person name="Meneus L."/>
            <person name="Mihai O."/>
            <person name="Mihalev A."/>
            <person name="Mihova T."/>
            <person name="Mittelman R."/>
            <person name="Mlenga V."/>
            <person name="Montmayeur A."/>
            <person name="Mulrain L."/>
            <person name="Navidi A."/>
            <person name="Naylor J."/>
            <person name="Negash T."/>
            <person name="Nguyen T."/>
            <person name="Nguyen N."/>
            <person name="Nicol R."/>
            <person name="Norbu C."/>
            <person name="Norbu N."/>
            <person name="Novod N."/>
            <person name="O'Neill B."/>
            <person name="Osman S."/>
            <person name="Markiewicz E."/>
            <person name="Oyono O.L."/>
            <person name="Patti C."/>
            <person name="Phunkhang P."/>
            <person name="Pierre F."/>
            <person name="Priest M."/>
            <person name="Raghuraman S."/>
            <person name="Rege F."/>
            <person name="Reyes R."/>
            <person name="Rise C."/>
            <person name="Rogov P."/>
            <person name="Ross K."/>
            <person name="Ryan E."/>
            <person name="Settipalli S."/>
            <person name="Shea T."/>
            <person name="Sherpa N."/>
            <person name="Shi L."/>
            <person name="Shih D."/>
            <person name="Sparrow T."/>
            <person name="Spaulding J."/>
            <person name="Stalker J."/>
            <person name="Stange-Thomann N."/>
            <person name="Stavropoulos S."/>
            <person name="Stone C."/>
            <person name="Strader C."/>
            <person name="Tesfaye S."/>
            <person name="Thomson T."/>
            <person name="Thoulutsang Y."/>
            <person name="Thoulutsang D."/>
            <person name="Topham K."/>
            <person name="Topping I."/>
            <person name="Tsamla T."/>
            <person name="Vassiliev H."/>
            <person name="Vo A."/>
            <person name="Wangchuk T."/>
            <person name="Wangdi T."/>
            <person name="Weiand M."/>
            <person name="Wilkinson J."/>
            <person name="Wilson A."/>
            <person name="Yadav S."/>
            <person name="Young G."/>
            <person name="Yu Q."/>
            <person name="Zembek L."/>
            <person name="Zhong D."/>
            <person name="Zimmer A."/>
            <person name="Zwirko Z."/>
            <person name="Jaffe D.B."/>
            <person name="Alvarez P."/>
            <person name="Brockman W."/>
            <person name="Butler J."/>
            <person name="Chin C."/>
            <person name="Gnerre S."/>
            <person name="Grabherr M."/>
            <person name="Kleber M."/>
            <person name="Mauceli E."/>
            <person name="MacCallum I."/>
        </authorList>
    </citation>
    <scope>NUCLEOTIDE SEQUENCE [LARGE SCALE GENOMIC DNA]</scope>
    <source>
        <strain evidence="2">Tucson 15081-1352.22</strain>
    </source>
</reference>
<keyword evidence="2" id="KW-1185">Reference proteome</keyword>
<dbReference type="KEGG" id="dmo:Dmoj_GI26181"/>
<dbReference type="EMBL" id="CH933807">
    <property type="protein sequence ID" value="KRG02624.1"/>
    <property type="molecule type" value="Genomic_DNA"/>
</dbReference>
<organism evidence="1 2">
    <name type="scientific">Drosophila mojavensis</name>
    <name type="common">Fruit fly</name>
    <dbReference type="NCBI Taxonomy" id="7230"/>
    <lineage>
        <taxon>Eukaryota</taxon>
        <taxon>Metazoa</taxon>
        <taxon>Ecdysozoa</taxon>
        <taxon>Arthropoda</taxon>
        <taxon>Hexapoda</taxon>
        <taxon>Insecta</taxon>
        <taxon>Pterygota</taxon>
        <taxon>Neoptera</taxon>
        <taxon>Endopterygota</taxon>
        <taxon>Diptera</taxon>
        <taxon>Brachycera</taxon>
        <taxon>Muscomorpha</taxon>
        <taxon>Ephydroidea</taxon>
        <taxon>Drosophilidae</taxon>
        <taxon>Drosophila</taxon>
    </lineage>
</organism>